<evidence type="ECO:0000256" key="1">
    <source>
        <dbReference type="SAM" id="Phobius"/>
    </source>
</evidence>
<comment type="caution">
    <text evidence="2">The sequence shown here is derived from an EMBL/GenBank/DDBJ whole genome shotgun (WGS) entry which is preliminary data.</text>
</comment>
<evidence type="ECO:0000313" key="2">
    <source>
        <dbReference type="EMBL" id="GGA73039.1"/>
    </source>
</evidence>
<dbReference type="AlphaFoldDB" id="A0A916RW27"/>
<gene>
    <name evidence="2" type="ORF">GCM10011385_28640</name>
</gene>
<keyword evidence="1" id="KW-1133">Transmembrane helix</keyword>
<dbReference type="PANTHER" id="PTHR30503:SF3">
    <property type="entry name" value="INNER MEMBRANE PROTEIN YEDI"/>
    <property type="match status" value="1"/>
</dbReference>
<reference evidence="2" key="2">
    <citation type="submission" date="2020-09" db="EMBL/GenBank/DDBJ databases">
        <authorList>
            <person name="Sun Q."/>
            <person name="Zhou Y."/>
        </authorList>
    </citation>
    <scope>NUCLEOTIDE SEQUENCE</scope>
    <source>
        <strain evidence="2">CGMCC 1.15320</strain>
    </source>
</reference>
<feature type="transmembrane region" description="Helical" evidence="1">
    <location>
        <begin position="282"/>
        <end position="303"/>
    </location>
</feature>
<dbReference type="PIRSF" id="PIRSF016660">
    <property type="entry name" value="YedI"/>
    <property type="match status" value="1"/>
</dbReference>
<reference evidence="2" key="1">
    <citation type="journal article" date="2014" name="Int. J. Syst. Evol. Microbiol.">
        <title>Complete genome sequence of Corynebacterium casei LMG S-19264T (=DSM 44701T), isolated from a smear-ripened cheese.</title>
        <authorList>
            <consortium name="US DOE Joint Genome Institute (JGI-PGF)"/>
            <person name="Walter F."/>
            <person name="Albersmeier A."/>
            <person name="Kalinowski J."/>
            <person name="Ruckert C."/>
        </authorList>
    </citation>
    <scope>NUCLEOTIDE SEQUENCE</scope>
    <source>
        <strain evidence="2">CGMCC 1.15320</strain>
    </source>
</reference>
<dbReference type="PANTHER" id="PTHR30503">
    <property type="entry name" value="INNER MEMBRANE PROTEIN YEDI"/>
    <property type="match status" value="1"/>
</dbReference>
<sequence length="323" mass="34231">MSGLLALLDDVAAIAKIASASIDDISANAVKAGSKTLGVLIDDAAVTPNYVVGITAARELPMIGKIALGSLRNKAILIPVLLALDYFFPVAITVLLMIGGAYLCFEGAEKIWHKLLPGGEHHEDNPHAEKEPTSLEEARVAGAIKTDLILSAEIMTLALSMIESSSIWTELATLILVGIMITFLVYGVVGIIVKLDDIGVLMARKGRLQTTRFLGRLVVRGVPKLLLALTVIGTAAMLWVGGNIFIHGLHELGVHQPSEWISETASHIAQSVSASFEAALNWSAVAFADGIFGFVLGSFIMVCMTRIAQPLWNAARGETGAKA</sequence>
<feature type="transmembrane region" description="Helical" evidence="1">
    <location>
        <begin position="225"/>
        <end position="246"/>
    </location>
</feature>
<dbReference type="RefSeq" id="WP_188721775.1">
    <property type="nucleotide sequence ID" value="NZ_BMIF01000009.1"/>
</dbReference>
<keyword evidence="1" id="KW-0812">Transmembrane</keyword>
<feature type="transmembrane region" description="Helical" evidence="1">
    <location>
        <begin position="174"/>
        <end position="195"/>
    </location>
</feature>
<name>A0A916RW27_9HYPH</name>
<organism evidence="2 3">
    <name type="scientific">Nitratireductor aestuarii</name>
    <dbReference type="NCBI Taxonomy" id="1735103"/>
    <lineage>
        <taxon>Bacteria</taxon>
        <taxon>Pseudomonadati</taxon>
        <taxon>Pseudomonadota</taxon>
        <taxon>Alphaproteobacteria</taxon>
        <taxon>Hyphomicrobiales</taxon>
        <taxon>Phyllobacteriaceae</taxon>
        <taxon>Nitratireductor</taxon>
    </lineage>
</organism>
<feature type="transmembrane region" description="Helical" evidence="1">
    <location>
        <begin position="86"/>
        <end position="105"/>
    </location>
</feature>
<keyword evidence="1" id="KW-0472">Membrane</keyword>
<dbReference type="Pfam" id="PF05661">
    <property type="entry name" value="DUF808"/>
    <property type="match status" value="1"/>
</dbReference>
<dbReference type="Proteomes" id="UP000636264">
    <property type="component" value="Unassembled WGS sequence"/>
</dbReference>
<evidence type="ECO:0000313" key="3">
    <source>
        <dbReference type="Proteomes" id="UP000636264"/>
    </source>
</evidence>
<keyword evidence="3" id="KW-1185">Reference proteome</keyword>
<dbReference type="InterPro" id="IPR008526">
    <property type="entry name" value="YedI"/>
</dbReference>
<protein>
    <submittedName>
        <fullName evidence="2">ABC transporter</fullName>
    </submittedName>
</protein>
<dbReference type="EMBL" id="BMIF01000009">
    <property type="protein sequence ID" value="GGA73039.1"/>
    <property type="molecule type" value="Genomic_DNA"/>
</dbReference>
<dbReference type="GO" id="GO:0005886">
    <property type="term" value="C:plasma membrane"/>
    <property type="evidence" value="ECO:0007669"/>
    <property type="project" value="TreeGrafter"/>
</dbReference>
<proteinExistence type="predicted"/>
<accession>A0A916RW27</accession>